<name>A0AAN8C898_9TELE</name>
<evidence type="ECO:0000313" key="2">
    <source>
        <dbReference type="EMBL" id="KAK5898760.1"/>
    </source>
</evidence>
<dbReference type="EMBL" id="JAULUE010002052">
    <property type="protein sequence ID" value="KAK5898760.1"/>
    <property type="molecule type" value="Genomic_DNA"/>
</dbReference>
<dbReference type="Proteomes" id="UP001335648">
    <property type="component" value="Unassembled WGS sequence"/>
</dbReference>
<protein>
    <submittedName>
        <fullName evidence="2">Uncharacterized protein</fullName>
    </submittedName>
</protein>
<evidence type="ECO:0000313" key="3">
    <source>
        <dbReference type="Proteomes" id="UP001335648"/>
    </source>
</evidence>
<dbReference type="AlphaFoldDB" id="A0AAN8C898"/>
<feature type="region of interest" description="Disordered" evidence="1">
    <location>
        <begin position="1"/>
        <end position="67"/>
    </location>
</feature>
<evidence type="ECO:0000256" key="1">
    <source>
        <dbReference type="SAM" id="MobiDB-lite"/>
    </source>
</evidence>
<keyword evidence="3" id="KW-1185">Reference proteome</keyword>
<accession>A0AAN8C898</accession>
<organism evidence="2 3">
    <name type="scientific">Champsocephalus esox</name>
    <name type="common">pike icefish</name>
    <dbReference type="NCBI Taxonomy" id="159716"/>
    <lineage>
        <taxon>Eukaryota</taxon>
        <taxon>Metazoa</taxon>
        <taxon>Chordata</taxon>
        <taxon>Craniata</taxon>
        <taxon>Vertebrata</taxon>
        <taxon>Euteleostomi</taxon>
        <taxon>Actinopterygii</taxon>
        <taxon>Neopterygii</taxon>
        <taxon>Teleostei</taxon>
        <taxon>Neoteleostei</taxon>
        <taxon>Acanthomorphata</taxon>
        <taxon>Eupercaria</taxon>
        <taxon>Perciformes</taxon>
        <taxon>Notothenioidei</taxon>
        <taxon>Channichthyidae</taxon>
        <taxon>Champsocephalus</taxon>
    </lineage>
</organism>
<reference evidence="2 3" key="1">
    <citation type="journal article" date="2023" name="Mol. Biol. Evol.">
        <title>Genomics of Secondarily Temperate Adaptation in the Only Non-Antarctic Icefish.</title>
        <authorList>
            <person name="Rivera-Colon A.G."/>
            <person name="Rayamajhi N."/>
            <person name="Minhas B.F."/>
            <person name="Madrigal G."/>
            <person name="Bilyk K.T."/>
            <person name="Yoon V."/>
            <person name="Hune M."/>
            <person name="Gregory S."/>
            <person name="Cheng C.H.C."/>
            <person name="Catchen J.M."/>
        </authorList>
    </citation>
    <scope>NUCLEOTIDE SEQUENCE [LARGE SCALE GENOMIC DNA]</scope>
    <source>
        <strain evidence="2">JC2023a</strain>
    </source>
</reference>
<sequence length="67" mass="6910">MVASQLGLLPGVGVGMETPRDRPRSQWGGQDVVGDQNMNTAAHKINKNTVRKAYGSPVQSGAGGSSS</sequence>
<proteinExistence type="predicted"/>
<comment type="caution">
    <text evidence="2">The sequence shown here is derived from an EMBL/GenBank/DDBJ whole genome shotgun (WGS) entry which is preliminary data.</text>
</comment>
<gene>
    <name evidence="2" type="ORF">CesoFtcFv8_008306</name>
</gene>